<accession>A0A2W6PD12</accession>
<evidence type="ECO:0008006" key="3">
    <source>
        <dbReference type="Google" id="ProtNLM"/>
    </source>
</evidence>
<protein>
    <recommendedName>
        <fullName evidence="3">DUF3800 domain-containing protein</fullName>
    </recommendedName>
</protein>
<dbReference type="AlphaFoldDB" id="A0A2W6PD12"/>
<organism evidence="1 2">
    <name type="scientific">Paenibacillus silvae</name>
    <dbReference type="NCBI Taxonomy" id="1325358"/>
    <lineage>
        <taxon>Bacteria</taxon>
        <taxon>Bacillati</taxon>
        <taxon>Bacillota</taxon>
        <taxon>Bacilli</taxon>
        <taxon>Bacillales</taxon>
        <taxon>Paenibacillaceae</taxon>
        <taxon>Paenibacillus</taxon>
    </lineage>
</organism>
<dbReference type="InterPro" id="IPR024524">
    <property type="entry name" value="DUF3800"/>
</dbReference>
<evidence type="ECO:0000313" key="1">
    <source>
        <dbReference type="EMBL" id="PZT57510.1"/>
    </source>
</evidence>
<dbReference type="EMBL" id="QKWW01000006">
    <property type="protein sequence ID" value="PZT57510.1"/>
    <property type="molecule type" value="Genomic_DNA"/>
</dbReference>
<sequence>MILNFDESGNLGTGGRYFIIAAICVKDNIAPLKNIMKKAVLKTKETFPSYSNFNEIKASESTQIIKDYFLNKIASKDIEIKYIVADKLHVKEALLQDENLLYNYMLQILISPIAQNKSTKNLLINLDQRSIKVNSLNSFSEYIKLELIYKKDLDISIAVKYYESQNSYAIQAADFVANAIYSKYEKNDDYFYNIIKPKITSIEHFPRRFFGTDKVVNFNTR</sequence>
<dbReference type="RefSeq" id="WP_111268661.1">
    <property type="nucleotide sequence ID" value="NZ_QKWW01000006.1"/>
</dbReference>
<gene>
    <name evidence="1" type="ORF">DN757_02325</name>
</gene>
<name>A0A2W6PD12_9BACL</name>
<evidence type="ECO:0000313" key="2">
    <source>
        <dbReference type="Proteomes" id="UP000249204"/>
    </source>
</evidence>
<proteinExistence type="predicted"/>
<comment type="caution">
    <text evidence="1">The sequence shown here is derived from an EMBL/GenBank/DDBJ whole genome shotgun (WGS) entry which is preliminary data.</text>
</comment>
<reference evidence="1 2" key="1">
    <citation type="submission" date="2018-06" db="EMBL/GenBank/DDBJ databases">
        <title>Isolation of heavy metals resistant Paenibacillus silvae NC2 from Gold-Copper mine in ZiJin, China.</title>
        <authorList>
            <person name="Xu J."/>
            <person name="Mazhar H.S."/>
            <person name="Rensing C."/>
        </authorList>
    </citation>
    <scope>NUCLEOTIDE SEQUENCE [LARGE SCALE GENOMIC DNA]</scope>
    <source>
        <strain evidence="1 2">NC2</strain>
    </source>
</reference>
<dbReference type="Pfam" id="PF12686">
    <property type="entry name" value="DUF3800"/>
    <property type="match status" value="1"/>
</dbReference>
<dbReference type="Proteomes" id="UP000249204">
    <property type="component" value="Unassembled WGS sequence"/>
</dbReference>